<reference evidence="2" key="1">
    <citation type="journal article" date="2024" name="Proc. Natl. Acad. Sci. U.S.A.">
        <title>Extraordinary preservation of gene collinearity over three hundred million years revealed in homosporous lycophytes.</title>
        <authorList>
            <person name="Li C."/>
            <person name="Wickell D."/>
            <person name="Kuo L.Y."/>
            <person name="Chen X."/>
            <person name="Nie B."/>
            <person name="Liao X."/>
            <person name="Peng D."/>
            <person name="Ji J."/>
            <person name="Jenkins J."/>
            <person name="Williams M."/>
            <person name="Shu S."/>
            <person name="Plott C."/>
            <person name="Barry K."/>
            <person name="Rajasekar S."/>
            <person name="Grimwood J."/>
            <person name="Han X."/>
            <person name="Sun S."/>
            <person name="Hou Z."/>
            <person name="He W."/>
            <person name="Dai G."/>
            <person name="Sun C."/>
            <person name="Schmutz J."/>
            <person name="Leebens-Mack J.H."/>
            <person name="Li F.W."/>
            <person name="Wang L."/>
        </authorList>
    </citation>
    <scope>NUCLEOTIDE SEQUENCE [LARGE SCALE GENOMIC DNA]</scope>
    <source>
        <strain evidence="2">cv. PW_Plant_1</strain>
    </source>
</reference>
<sequence>MGDGGSNSADSYIGSVISLTSKSEIRYEGILYTVDTENSNIALQNGLGVRSFGTEGRKKEGPQIPASDKVYEYIIFRGSDIKDLQVKSSPPVQAPLQPHSDPAIISLQAQYSQTHSIPPAYQPAADQNSSLPYPGMPAPAYQNGVPSLYQPAPAMGSWGPPLPPPGANGTGLAMPIYWPGPGFYRTQPGQAHLQQQQHPISHSIPLPPLQPQPLLQPFGQSSLSTGRPASSMPLHPLNDMSPSHAASVTSAPSVSSPVAVSFGTTVTNATSAALPAAASTSSHLTALPQGISAVITPSSKTPRRDSGLAHPYELQSQYANTIGTNTTSLSTLDTNLRVASPNQRTSSGLHQTSGLVSAFDEAPISSVQIHKQEQNLTEPLQSVSQHTLSTSLSAQHQRASNQPLLPLPSASAHPRYLHQGNGTMAHAHYIRRGRGRGRATMVSHPSQQFMEDFDFTAMNEKFNKDEVWGELGKGDSREKILNEQEDHADGNDEDSILDSTSALNNYGHDLAKKPVYVKDDFFDSLSCDALDREGRSERTKFSEQRKIDVETFGSFPAKSRGGRGFRIRRGGYRGGYYGGRSGGGRRNPQGRMQGTM</sequence>
<dbReference type="EMBL" id="CM055111">
    <property type="protein sequence ID" value="KAJ7518810.1"/>
    <property type="molecule type" value="Genomic_DNA"/>
</dbReference>
<dbReference type="Proteomes" id="UP001162992">
    <property type="component" value="Chromosome 20"/>
</dbReference>
<protein>
    <submittedName>
        <fullName evidence="1">Uncharacterized protein</fullName>
    </submittedName>
</protein>
<accession>A0ACC2AN12</accession>
<comment type="caution">
    <text evidence="1">The sequence shown here is derived from an EMBL/GenBank/DDBJ whole genome shotgun (WGS) entry which is preliminary data.</text>
</comment>
<proteinExistence type="predicted"/>
<name>A0ACC2AN12_DIPCM</name>
<gene>
    <name evidence="1" type="ORF">O6H91_20G009300</name>
</gene>
<evidence type="ECO:0000313" key="2">
    <source>
        <dbReference type="Proteomes" id="UP001162992"/>
    </source>
</evidence>
<keyword evidence="2" id="KW-1185">Reference proteome</keyword>
<evidence type="ECO:0000313" key="1">
    <source>
        <dbReference type="EMBL" id="KAJ7518810.1"/>
    </source>
</evidence>
<organism evidence="1 2">
    <name type="scientific">Diphasiastrum complanatum</name>
    <name type="common">Issler's clubmoss</name>
    <name type="synonym">Lycopodium complanatum</name>
    <dbReference type="NCBI Taxonomy" id="34168"/>
    <lineage>
        <taxon>Eukaryota</taxon>
        <taxon>Viridiplantae</taxon>
        <taxon>Streptophyta</taxon>
        <taxon>Embryophyta</taxon>
        <taxon>Tracheophyta</taxon>
        <taxon>Lycopodiopsida</taxon>
        <taxon>Lycopodiales</taxon>
        <taxon>Lycopodiaceae</taxon>
        <taxon>Lycopodioideae</taxon>
        <taxon>Diphasiastrum</taxon>
    </lineage>
</organism>